<keyword evidence="1" id="KW-1133">Transmembrane helix</keyword>
<dbReference type="RefSeq" id="WP_184950899.1">
    <property type="nucleotide sequence ID" value="NZ_BOMC01000001.1"/>
</dbReference>
<gene>
    <name evidence="2" type="ORF">BKA14_002290</name>
</gene>
<dbReference type="EMBL" id="JACHMF010000001">
    <property type="protein sequence ID" value="MBB4692142.1"/>
    <property type="molecule type" value="Genomic_DNA"/>
</dbReference>
<organism evidence="2 3">
    <name type="scientific">Paractinoplanes abujensis</name>
    <dbReference type="NCBI Taxonomy" id="882441"/>
    <lineage>
        <taxon>Bacteria</taxon>
        <taxon>Bacillati</taxon>
        <taxon>Actinomycetota</taxon>
        <taxon>Actinomycetes</taxon>
        <taxon>Micromonosporales</taxon>
        <taxon>Micromonosporaceae</taxon>
        <taxon>Paractinoplanes</taxon>
    </lineage>
</organism>
<keyword evidence="3" id="KW-1185">Reference proteome</keyword>
<keyword evidence="1" id="KW-0812">Transmembrane</keyword>
<name>A0A7W7CP47_9ACTN</name>
<keyword evidence="1" id="KW-0472">Membrane</keyword>
<feature type="transmembrane region" description="Helical" evidence="1">
    <location>
        <begin position="28"/>
        <end position="49"/>
    </location>
</feature>
<reference evidence="2 3" key="1">
    <citation type="submission" date="2020-08" db="EMBL/GenBank/DDBJ databases">
        <title>Sequencing the genomes of 1000 actinobacteria strains.</title>
        <authorList>
            <person name="Klenk H.-P."/>
        </authorList>
    </citation>
    <scope>NUCLEOTIDE SEQUENCE [LARGE SCALE GENOMIC DNA]</scope>
    <source>
        <strain evidence="2 3">DSM 45518</strain>
    </source>
</reference>
<comment type="caution">
    <text evidence="2">The sequence shown here is derived from an EMBL/GenBank/DDBJ whole genome shotgun (WGS) entry which is preliminary data.</text>
</comment>
<dbReference type="Proteomes" id="UP000542742">
    <property type="component" value="Unassembled WGS sequence"/>
</dbReference>
<evidence type="ECO:0000313" key="2">
    <source>
        <dbReference type="EMBL" id="MBB4692142.1"/>
    </source>
</evidence>
<sequence length="167" mass="18070">MAVLAGVLGWLVAGAFYSALSGRWTTSWTFALGYVGTFTLVYSLLSFLATRERPPSLTFAPDRVELVAARCDGVVVPADAITRIQVRAWWPFALLDLFVREADGARIVSIDRTGRRAPAKRRGGELRFRMPLAGLDVAAVRAELSKRANGDGVWRSEDATARTAGGG</sequence>
<evidence type="ECO:0000256" key="1">
    <source>
        <dbReference type="SAM" id="Phobius"/>
    </source>
</evidence>
<protein>
    <submittedName>
        <fullName evidence="2">Uncharacterized protein</fullName>
    </submittedName>
</protein>
<dbReference type="AlphaFoldDB" id="A0A7W7CP47"/>
<evidence type="ECO:0000313" key="3">
    <source>
        <dbReference type="Proteomes" id="UP000542742"/>
    </source>
</evidence>
<proteinExistence type="predicted"/>
<accession>A0A7W7CP47</accession>